<dbReference type="EMBL" id="JH054219">
    <property type="protein sequence ID" value="EGV91167.1"/>
    <property type="molecule type" value="Genomic_DNA"/>
</dbReference>
<evidence type="ECO:0000313" key="2">
    <source>
        <dbReference type="Proteomes" id="UP000001075"/>
    </source>
</evidence>
<sequence>MESFPKKSSSTTCSWPSAFPCSRTCSTRSEQQPTVSAVSPSSFSFPVRSAS</sequence>
<dbReference type="AlphaFoldDB" id="G3IQB3"/>
<accession>G3IQB3</accession>
<protein>
    <submittedName>
        <fullName evidence="1">Uncharacterized protein</fullName>
    </submittedName>
</protein>
<dbReference type="InParanoid" id="G3IQB3"/>
<reference evidence="2" key="1">
    <citation type="journal article" date="2011" name="Nat. Biotechnol.">
        <title>The genomic sequence of the Chinese hamster ovary (CHO)-K1 cell line.</title>
        <authorList>
            <person name="Xu X."/>
            <person name="Nagarajan H."/>
            <person name="Lewis N.E."/>
            <person name="Pan S."/>
            <person name="Cai Z."/>
            <person name="Liu X."/>
            <person name="Chen W."/>
            <person name="Xie M."/>
            <person name="Wang W."/>
            <person name="Hammond S."/>
            <person name="Andersen M.R."/>
            <person name="Neff N."/>
            <person name="Passarelli B."/>
            <person name="Koh W."/>
            <person name="Fan H.C."/>
            <person name="Wang J."/>
            <person name="Gui Y."/>
            <person name="Lee K.H."/>
            <person name="Betenbaugh M.J."/>
            <person name="Quake S.R."/>
            <person name="Famili I."/>
            <person name="Palsson B.O."/>
            <person name="Wang J."/>
        </authorList>
    </citation>
    <scope>NUCLEOTIDE SEQUENCE [LARGE SCALE GENOMIC DNA]</scope>
    <source>
        <strain evidence="2">CHO K1 cell line</strain>
    </source>
</reference>
<organism evidence="1 2">
    <name type="scientific">Cricetulus griseus</name>
    <name type="common">Chinese hamster</name>
    <name type="synonym">Cricetulus barabensis griseus</name>
    <dbReference type="NCBI Taxonomy" id="10029"/>
    <lineage>
        <taxon>Eukaryota</taxon>
        <taxon>Metazoa</taxon>
        <taxon>Chordata</taxon>
        <taxon>Craniata</taxon>
        <taxon>Vertebrata</taxon>
        <taxon>Euteleostomi</taxon>
        <taxon>Mammalia</taxon>
        <taxon>Eutheria</taxon>
        <taxon>Euarchontoglires</taxon>
        <taxon>Glires</taxon>
        <taxon>Rodentia</taxon>
        <taxon>Myomorpha</taxon>
        <taxon>Muroidea</taxon>
        <taxon>Cricetidae</taxon>
        <taxon>Cricetinae</taxon>
        <taxon>Cricetulus</taxon>
    </lineage>
</organism>
<name>G3IQB3_CRIGR</name>
<evidence type="ECO:0000313" key="1">
    <source>
        <dbReference type="EMBL" id="EGV91167.1"/>
    </source>
</evidence>
<proteinExistence type="predicted"/>
<gene>
    <name evidence="1" type="ORF">I79_026222</name>
</gene>
<dbReference type="Proteomes" id="UP000001075">
    <property type="component" value="Unassembled WGS sequence"/>
</dbReference>